<feature type="transmembrane region" description="Helical" evidence="1">
    <location>
        <begin position="12"/>
        <end position="31"/>
    </location>
</feature>
<comment type="caution">
    <text evidence="2">The sequence shown here is derived from an EMBL/GenBank/DDBJ whole genome shotgun (WGS) entry which is preliminary data.</text>
</comment>
<proteinExistence type="predicted"/>
<name>A0ABU4S0P3_9GAMM</name>
<gene>
    <name evidence="2" type="ORF">SCD92_15070</name>
</gene>
<keyword evidence="1" id="KW-0472">Membrane</keyword>
<protein>
    <submittedName>
        <fullName evidence="2">PilW family protein</fullName>
    </submittedName>
</protein>
<dbReference type="NCBIfam" id="TIGR02532">
    <property type="entry name" value="IV_pilin_GFxxxE"/>
    <property type="match status" value="1"/>
</dbReference>
<accession>A0ABU4S0P3</accession>
<evidence type="ECO:0000313" key="3">
    <source>
        <dbReference type="Proteomes" id="UP001273505"/>
    </source>
</evidence>
<dbReference type="Proteomes" id="UP001273505">
    <property type="component" value="Unassembled WGS sequence"/>
</dbReference>
<dbReference type="RefSeq" id="WP_319835111.1">
    <property type="nucleotide sequence ID" value="NZ_JAXAFO010000029.1"/>
</dbReference>
<reference evidence="2 3" key="1">
    <citation type="submission" date="2023-11" db="EMBL/GenBank/DDBJ databases">
        <title>Gilvimarinus fulvus sp. nov., isolated from the surface of Kelp.</title>
        <authorList>
            <person name="Sun Y.Y."/>
            <person name="Gong Y."/>
            <person name="Du Z.J."/>
        </authorList>
    </citation>
    <scope>NUCLEOTIDE SEQUENCE [LARGE SCALE GENOMIC DNA]</scope>
    <source>
        <strain evidence="2 3">SDUM040013</strain>
    </source>
</reference>
<dbReference type="InterPro" id="IPR032092">
    <property type="entry name" value="PilW"/>
</dbReference>
<evidence type="ECO:0000256" key="1">
    <source>
        <dbReference type="SAM" id="Phobius"/>
    </source>
</evidence>
<keyword evidence="3" id="KW-1185">Reference proteome</keyword>
<keyword evidence="1" id="KW-1133">Transmembrane helix</keyword>
<dbReference type="Pfam" id="PF16074">
    <property type="entry name" value="PilW"/>
    <property type="match status" value="1"/>
</dbReference>
<dbReference type="InterPro" id="IPR012902">
    <property type="entry name" value="N_methyl_site"/>
</dbReference>
<dbReference type="EMBL" id="JAXAFO010000029">
    <property type="protein sequence ID" value="MDX6850693.1"/>
    <property type="molecule type" value="Genomic_DNA"/>
</dbReference>
<sequence>MKQQKGFSLVELMIAITVGIVLMTGVVQMFLSSKTVFTTQQGMSRLQETGRLAVDYISRDIRQAGYFGCANITSWNLKNNLANQAQYGSNFSLDNLVRVYTAETLPVGLDLDPAPVAQSQVLIVQSANERSVAVTKENTADSVFVDLTTAEDADCPSDICAGDVVAVADCDKAIIFQATGVAGSEASGEVTITHEAGADPGNSRLTWGGGEARVDIVDTGAELFGLSNVVYYVAQPDADEPPGLYQKVQFNPAYELLQGVEAINYFVGEDVNADRSVDAFEEVAADTNWSNIAALRMDILVQTPDDNVSSDKQTYEFSGAGAEAVTADDNRIRQVFSTTVGIRPRLN</sequence>
<keyword evidence="1" id="KW-0812">Transmembrane</keyword>
<dbReference type="Pfam" id="PF07963">
    <property type="entry name" value="N_methyl"/>
    <property type="match status" value="1"/>
</dbReference>
<evidence type="ECO:0000313" key="2">
    <source>
        <dbReference type="EMBL" id="MDX6850693.1"/>
    </source>
</evidence>
<organism evidence="2 3">
    <name type="scientific">Gilvimarinus gilvus</name>
    <dbReference type="NCBI Taxonomy" id="3058038"/>
    <lineage>
        <taxon>Bacteria</taxon>
        <taxon>Pseudomonadati</taxon>
        <taxon>Pseudomonadota</taxon>
        <taxon>Gammaproteobacteria</taxon>
        <taxon>Cellvibrionales</taxon>
        <taxon>Cellvibrionaceae</taxon>
        <taxon>Gilvimarinus</taxon>
    </lineage>
</organism>
<dbReference type="PROSITE" id="PS00409">
    <property type="entry name" value="PROKAR_NTER_METHYL"/>
    <property type="match status" value="1"/>
</dbReference>